<evidence type="ECO:0000313" key="1">
    <source>
        <dbReference type="EMBL" id="WAR04576.1"/>
    </source>
</evidence>
<sequence>GGITSLTKALAKNEAKHGVRLIDRLCEPREIGLACLYLAVDATFTTGFELNCSAGAEIGYGVKM</sequence>
<evidence type="ECO:0000313" key="2">
    <source>
        <dbReference type="Proteomes" id="UP001164746"/>
    </source>
</evidence>
<organism evidence="1 2">
    <name type="scientific">Mya arenaria</name>
    <name type="common">Soft-shell clam</name>
    <dbReference type="NCBI Taxonomy" id="6604"/>
    <lineage>
        <taxon>Eukaryota</taxon>
        <taxon>Metazoa</taxon>
        <taxon>Spiralia</taxon>
        <taxon>Lophotrochozoa</taxon>
        <taxon>Mollusca</taxon>
        <taxon>Bivalvia</taxon>
        <taxon>Autobranchia</taxon>
        <taxon>Heteroconchia</taxon>
        <taxon>Euheterodonta</taxon>
        <taxon>Imparidentia</taxon>
        <taxon>Neoheterodontei</taxon>
        <taxon>Myida</taxon>
        <taxon>Myoidea</taxon>
        <taxon>Myidae</taxon>
        <taxon>Mya</taxon>
    </lineage>
</organism>
<name>A0ABY7E7P8_MYAAR</name>
<accession>A0ABY7E7P8</accession>
<dbReference type="EMBL" id="CP111016">
    <property type="protein sequence ID" value="WAR04576.1"/>
    <property type="molecule type" value="Genomic_DNA"/>
</dbReference>
<feature type="non-terminal residue" evidence="1">
    <location>
        <position position="64"/>
    </location>
</feature>
<protein>
    <submittedName>
        <fullName evidence="1">DHB14-like protein</fullName>
    </submittedName>
</protein>
<gene>
    <name evidence="1" type="ORF">MAR_019945</name>
</gene>
<dbReference type="Proteomes" id="UP001164746">
    <property type="component" value="Chromosome 5"/>
</dbReference>
<proteinExistence type="predicted"/>
<reference evidence="1" key="1">
    <citation type="submission" date="2022-11" db="EMBL/GenBank/DDBJ databases">
        <title>Centuries of genome instability and evolution in soft-shell clam transmissible cancer (bioRxiv).</title>
        <authorList>
            <person name="Hart S.F.M."/>
            <person name="Yonemitsu M.A."/>
            <person name="Giersch R.M."/>
            <person name="Beal B.F."/>
            <person name="Arriagada G."/>
            <person name="Davis B.W."/>
            <person name="Ostrander E.A."/>
            <person name="Goff S.P."/>
            <person name="Metzger M.J."/>
        </authorList>
    </citation>
    <scope>NUCLEOTIDE SEQUENCE</scope>
    <source>
        <strain evidence="1">MELC-2E11</strain>
        <tissue evidence="1">Siphon/mantle</tissue>
    </source>
</reference>
<keyword evidence="2" id="KW-1185">Reference proteome</keyword>